<dbReference type="PIRSF" id="PIRSF001430">
    <property type="entry name" value="tRNA_psdUrid_synth"/>
    <property type="match status" value="1"/>
</dbReference>
<dbReference type="Pfam" id="PF01416">
    <property type="entry name" value="PseudoU_synth_1"/>
    <property type="match status" value="2"/>
</dbReference>
<dbReference type="GO" id="GO:0031119">
    <property type="term" value="P:tRNA pseudouridine synthesis"/>
    <property type="evidence" value="ECO:0007669"/>
    <property type="project" value="UniProtKB-UniRule"/>
</dbReference>
<comment type="catalytic activity">
    <reaction evidence="4 7">
        <text>uridine(38/39/40) in tRNA = pseudouridine(38/39/40) in tRNA</text>
        <dbReference type="Rhea" id="RHEA:22376"/>
        <dbReference type="Rhea" id="RHEA-COMP:10085"/>
        <dbReference type="Rhea" id="RHEA-COMP:10087"/>
        <dbReference type="ChEBI" id="CHEBI:65314"/>
        <dbReference type="ChEBI" id="CHEBI:65315"/>
        <dbReference type="EC" id="5.4.99.12"/>
    </reaction>
</comment>
<dbReference type="InterPro" id="IPR020094">
    <property type="entry name" value="TruA/RsuA/RluB/E/F_N"/>
</dbReference>
<dbReference type="Gene3D" id="3.30.70.580">
    <property type="entry name" value="Pseudouridine synthase I, catalytic domain, N-terminal subdomain"/>
    <property type="match status" value="1"/>
</dbReference>
<comment type="caution">
    <text evidence="4">Lacks conserved residue(s) required for the propagation of feature annotation.</text>
</comment>
<sequence length="283" mass="32236">MRSDWNRPSEYSLPGEGERRIMLRLSYDGSEYHGWQSQGDVVSVQNVLSEVLSRILGSDVTVFGSGRTDAGVHALSQVCHFDTVSSIAPEKYSVILNTNLPKSIRILSSAEAPEGFHARFTTMSREYWYLVKDNRNMLPWDDKHVLGVKSLPDISLLNEYAHLLFGTHDFTTFASARDISESKTRDIYVSEWDVINDSFGYPVYRYRTAGNAFLYHQVRSMVGTMLEAAAAGRDSDYFRHILESRDRSLAGRTASPYGLYLADISYDEGKYQWFEDMYGQKHS</sequence>
<evidence type="ECO:0000313" key="10">
    <source>
        <dbReference type="Proteomes" id="UP000810292"/>
    </source>
</evidence>
<dbReference type="CDD" id="cd02570">
    <property type="entry name" value="PseudoU_synth_EcTruA"/>
    <property type="match status" value="1"/>
</dbReference>
<dbReference type="Gene3D" id="3.30.70.660">
    <property type="entry name" value="Pseudouridine synthase I, catalytic domain, C-terminal subdomain"/>
    <property type="match status" value="1"/>
</dbReference>
<feature type="domain" description="Pseudouridine synthase I TruA alpha/beta" evidence="8">
    <location>
        <begin position="26"/>
        <end position="120"/>
    </location>
</feature>
<feature type="domain" description="Pseudouridine synthase I TruA alpha/beta" evidence="8">
    <location>
        <begin position="161"/>
        <end position="267"/>
    </location>
</feature>
<evidence type="ECO:0000256" key="2">
    <source>
        <dbReference type="ARBA" id="ARBA00022694"/>
    </source>
</evidence>
<dbReference type="GO" id="GO:0003723">
    <property type="term" value="F:RNA binding"/>
    <property type="evidence" value="ECO:0007669"/>
    <property type="project" value="InterPro"/>
</dbReference>
<proteinExistence type="inferred from homology"/>
<keyword evidence="2 4" id="KW-0819">tRNA processing</keyword>
<comment type="function">
    <text evidence="4">Formation of pseudouridine at positions 38, 39 and 40 in the anticodon stem and loop of transfer RNAs.</text>
</comment>
<comment type="caution">
    <text evidence="9">The sequence shown here is derived from an EMBL/GenBank/DDBJ whole genome shotgun (WGS) entry which is preliminary data.</text>
</comment>
<dbReference type="NCBIfam" id="TIGR00071">
    <property type="entry name" value="hisT_truA"/>
    <property type="match status" value="1"/>
</dbReference>
<dbReference type="GO" id="GO:0160147">
    <property type="term" value="F:tRNA pseudouridine(38-40) synthase activity"/>
    <property type="evidence" value="ECO:0007669"/>
    <property type="project" value="UniProtKB-EC"/>
</dbReference>
<dbReference type="InterPro" id="IPR020097">
    <property type="entry name" value="PsdUridine_synth_TruA_a/b_dom"/>
</dbReference>
<accession>A0A9D9IAY3</accession>
<dbReference type="HAMAP" id="MF_00171">
    <property type="entry name" value="TruA"/>
    <property type="match status" value="1"/>
</dbReference>
<comment type="similarity">
    <text evidence="1 4 7">Belongs to the tRNA pseudouridine synthase TruA family.</text>
</comment>
<dbReference type="EMBL" id="JADIMF010000055">
    <property type="protein sequence ID" value="MBO8468820.1"/>
    <property type="molecule type" value="Genomic_DNA"/>
</dbReference>
<feature type="binding site" evidence="4 6">
    <location>
        <position position="127"/>
    </location>
    <ligand>
        <name>substrate</name>
    </ligand>
</feature>
<evidence type="ECO:0000259" key="8">
    <source>
        <dbReference type="Pfam" id="PF01416"/>
    </source>
</evidence>
<name>A0A9D9IAY3_9SPIO</name>
<dbReference type="PANTHER" id="PTHR11142:SF0">
    <property type="entry name" value="TRNA PSEUDOURIDINE SYNTHASE-LIKE 1"/>
    <property type="match status" value="1"/>
</dbReference>
<reference evidence="9" key="2">
    <citation type="journal article" date="2021" name="PeerJ">
        <title>Extensive microbial diversity within the chicken gut microbiome revealed by metagenomics and culture.</title>
        <authorList>
            <person name="Gilroy R."/>
            <person name="Ravi A."/>
            <person name="Getino M."/>
            <person name="Pursley I."/>
            <person name="Horton D.L."/>
            <person name="Alikhan N.F."/>
            <person name="Baker D."/>
            <person name="Gharbi K."/>
            <person name="Hall N."/>
            <person name="Watson M."/>
            <person name="Adriaenssens E.M."/>
            <person name="Foster-Nyarko E."/>
            <person name="Jarju S."/>
            <person name="Secka A."/>
            <person name="Antonio M."/>
            <person name="Oren A."/>
            <person name="Chaudhuri R.R."/>
            <person name="La Ragione R."/>
            <person name="Hildebrand F."/>
            <person name="Pallen M.J."/>
        </authorList>
    </citation>
    <scope>NUCLEOTIDE SEQUENCE</scope>
    <source>
        <strain evidence="9">14700</strain>
    </source>
</reference>
<organism evidence="9 10">
    <name type="scientific">Candidatus Ornithospirochaeta stercoravium</name>
    <dbReference type="NCBI Taxonomy" id="2840897"/>
    <lineage>
        <taxon>Bacteria</taxon>
        <taxon>Pseudomonadati</taxon>
        <taxon>Spirochaetota</taxon>
        <taxon>Spirochaetia</taxon>
        <taxon>Spirochaetales</taxon>
        <taxon>Spirochaetaceae</taxon>
        <taxon>Spirochaetaceae incertae sedis</taxon>
        <taxon>Candidatus Ornithospirochaeta</taxon>
    </lineage>
</organism>
<dbReference type="InterPro" id="IPR001406">
    <property type="entry name" value="PsdUridine_synth_TruA"/>
</dbReference>
<gene>
    <name evidence="4 9" type="primary">truA</name>
    <name evidence="9" type="ORF">IAA72_03435</name>
</gene>
<feature type="active site" description="Nucleophile" evidence="4 5">
    <location>
        <position position="69"/>
    </location>
</feature>
<dbReference type="InterPro" id="IPR020095">
    <property type="entry name" value="PsdUridine_synth_TruA_C"/>
</dbReference>
<dbReference type="InterPro" id="IPR020103">
    <property type="entry name" value="PsdUridine_synth_cat_dom_sf"/>
</dbReference>
<dbReference type="PANTHER" id="PTHR11142">
    <property type="entry name" value="PSEUDOURIDYLATE SYNTHASE"/>
    <property type="match status" value="1"/>
</dbReference>
<dbReference type="AlphaFoldDB" id="A0A9D9IAY3"/>
<dbReference type="SUPFAM" id="SSF55120">
    <property type="entry name" value="Pseudouridine synthase"/>
    <property type="match status" value="1"/>
</dbReference>
<evidence type="ECO:0000256" key="6">
    <source>
        <dbReference type="PIRSR" id="PIRSR001430-2"/>
    </source>
</evidence>
<reference evidence="9" key="1">
    <citation type="submission" date="2020-10" db="EMBL/GenBank/DDBJ databases">
        <authorList>
            <person name="Gilroy R."/>
        </authorList>
    </citation>
    <scope>NUCLEOTIDE SEQUENCE</scope>
    <source>
        <strain evidence="9">14700</strain>
    </source>
</reference>
<protein>
    <recommendedName>
        <fullName evidence="4">tRNA pseudouridine synthase A</fullName>
        <ecNumber evidence="4">5.4.99.12</ecNumber>
    </recommendedName>
    <alternativeName>
        <fullName evidence="4">tRNA pseudouridine(38-40) synthase</fullName>
    </alternativeName>
    <alternativeName>
        <fullName evidence="4">tRNA pseudouridylate synthase I</fullName>
    </alternativeName>
    <alternativeName>
        <fullName evidence="4">tRNA-uridine isomerase I</fullName>
    </alternativeName>
</protein>
<keyword evidence="3 4" id="KW-0413">Isomerase</keyword>
<dbReference type="FunFam" id="3.30.70.580:FF:000001">
    <property type="entry name" value="tRNA pseudouridine synthase A"/>
    <property type="match status" value="1"/>
</dbReference>
<evidence type="ECO:0000256" key="1">
    <source>
        <dbReference type="ARBA" id="ARBA00009375"/>
    </source>
</evidence>
<evidence type="ECO:0000313" key="9">
    <source>
        <dbReference type="EMBL" id="MBO8468820.1"/>
    </source>
</evidence>
<dbReference type="Proteomes" id="UP000810292">
    <property type="component" value="Unassembled WGS sequence"/>
</dbReference>
<evidence type="ECO:0000256" key="5">
    <source>
        <dbReference type="PIRSR" id="PIRSR001430-1"/>
    </source>
</evidence>
<evidence type="ECO:0000256" key="7">
    <source>
        <dbReference type="RuleBase" id="RU003792"/>
    </source>
</evidence>
<comment type="subunit">
    <text evidence="4">Homodimer.</text>
</comment>
<evidence type="ECO:0000256" key="3">
    <source>
        <dbReference type="ARBA" id="ARBA00023235"/>
    </source>
</evidence>
<dbReference type="EC" id="5.4.99.12" evidence="4"/>
<evidence type="ECO:0000256" key="4">
    <source>
        <dbReference type="HAMAP-Rule" id="MF_00171"/>
    </source>
</evidence>